<organism evidence="1 2">
    <name type="scientific">Panagrolaimus sp. JU765</name>
    <dbReference type="NCBI Taxonomy" id="591449"/>
    <lineage>
        <taxon>Eukaryota</taxon>
        <taxon>Metazoa</taxon>
        <taxon>Ecdysozoa</taxon>
        <taxon>Nematoda</taxon>
        <taxon>Chromadorea</taxon>
        <taxon>Rhabditida</taxon>
        <taxon>Tylenchina</taxon>
        <taxon>Panagrolaimomorpha</taxon>
        <taxon>Panagrolaimoidea</taxon>
        <taxon>Panagrolaimidae</taxon>
        <taxon>Panagrolaimus</taxon>
    </lineage>
</organism>
<dbReference type="WBParaSite" id="JU765_v2.g10030.t1">
    <property type="protein sequence ID" value="JU765_v2.g10030.t1"/>
    <property type="gene ID" value="JU765_v2.g10030"/>
</dbReference>
<accession>A0AC34PUC0</accession>
<reference evidence="2" key="1">
    <citation type="submission" date="2022-11" db="UniProtKB">
        <authorList>
            <consortium name="WormBaseParasite"/>
        </authorList>
    </citation>
    <scope>IDENTIFICATION</scope>
</reference>
<evidence type="ECO:0000313" key="1">
    <source>
        <dbReference type="Proteomes" id="UP000887576"/>
    </source>
</evidence>
<sequence length="251" mass="28287">MMLERDPQIQQLIQSANLEEPLTENCFKLLEKVEVTRNYADLSTHKVFYHHARPPNGHGVKANIIFIHDQTNSSTVWIENFTLHVFAAFGYNCIALDLPGMGRTGGAAVEQSFRPRFLCEFIETIGIRELIVVGSSQAGQYIVPLLYERPEKFYIICIVALALSDTNKLCPIAATDIATPCLVMRGELDTSLGLNADNNLRNLANARLVTVPQGRHLCHRSDPEFFHRIVLNFLDLVLKNVIRKSTFVTHI</sequence>
<evidence type="ECO:0000313" key="2">
    <source>
        <dbReference type="WBParaSite" id="JU765_v2.g10030.t1"/>
    </source>
</evidence>
<proteinExistence type="predicted"/>
<name>A0AC34PUC0_9BILA</name>
<dbReference type="Proteomes" id="UP000887576">
    <property type="component" value="Unplaced"/>
</dbReference>
<protein>
    <submittedName>
        <fullName evidence="2">AB hydrolase-1 domain-containing protein</fullName>
    </submittedName>
</protein>